<dbReference type="EMBL" id="JAGPXD010000001">
    <property type="protein sequence ID" value="KAH7376466.1"/>
    <property type="molecule type" value="Genomic_DNA"/>
</dbReference>
<feature type="region of interest" description="Disordered" evidence="1">
    <location>
        <begin position="1"/>
        <end position="131"/>
    </location>
</feature>
<evidence type="ECO:0000313" key="2">
    <source>
        <dbReference type="EMBL" id="KAH7376466.1"/>
    </source>
</evidence>
<sequence>MTTPEVSHGRGGAGNIHADETKYVDGSVVRTGPEGSHGDGAYSVGRGGAGNIGDAGVKSPPTGRVDQDAIPTEAYRPSTEGDFHTGRGGLGNEHAAGKGGHKPLAESTSTSSGSTPISFADKIKNKLFGKK</sequence>
<dbReference type="PANTHER" id="PTHR34693">
    <property type="entry name" value="PROTEIN PAR32"/>
    <property type="match status" value="1"/>
</dbReference>
<protein>
    <submittedName>
        <fullName evidence="2">Uncharacterized protein</fullName>
    </submittedName>
</protein>
<dbReference type="AlphaFoldDB" id="A0A8K0TVY4"/>
<evidence type="ECO:0000313" key="3">
    <source>
        <dbReference type="Proteomes" id="UP000813385"/>
    </source>
</evidence>
<reference evidence="2" key="1">
    <citation type="journal article" date="2021" name="Nat. Commun.">
        <title>Genetic determinants of endophytism in the Arabidopsis root mycobiome.</title>
        <authorList>
            <person name="Mesny F."/>
            <person name="Miyauchi S."/>
            <person name="Thiergart T."/>
            <person name="Pickel B."/>
            <person name="Atanasova L."/>
            <person name="Karlsson M."/>
            <person name="Huettel B."/>
            <person name="Barry K.W."/>
            <person name="Haridas S."/>
            <person name="Chen C."/>
            <person name="Bauer D."/>
            <person name="Andreopoulos W."/>
            <person name="Pangilinan J."/>
            <person name="LaButti K."/>
            <person name="Riley R."/>
            <person name="Lipzen A."/>
            <person name="Clum A."/>
            <person name="Drula E."/>
            <person name="Henrissat B."/>
            <person name="Kohler A."/>
            <person name="Grigoriev I.V."/>
            <person name="Martin F.M."/>
            <person name="Hacquard S."/>
        </authorList>
    </citation>
    <scope>NUCLEOTIDE SEQUENCE</scope>
    <source>
        <strain evidence="2">MPI-CAGE-AT-0016</strain>
    </source>
</reference>
<comment type="caution">
    <text evidence="2">The sequence shown here is derived from an EMBL/GenBank/DDBJ whole genome shotgun (WGS) entry which is preliminary data.</text>
</comment>
<dbReference type="PANTHER" id="PTHR34693:SF3">
    <property type="match status" value="1"/>
</dbReference>
<dbReference type="InterPro" id="IPR053203">
    <property type="entry name" value="Cisplatin_resist-associated"/>
</dbReference>
<organism evidence="2 3">
    <name type="scientific">Plectosphaerella cucumerina</name>
    <dbReference type="NCBI Taxonomy" id="40658"/>
    <lineage>
        <taxon>Eukaryota</taxon>
        <taxon>Fungi</taxon>
        <taxon>Dikarya</taxon>
        <taxon>Ascomycota</taxon>
        <taxon>Pezizomycotina</taxon>
        <taxon>Sordariomycetes</taxon>
        <taxon>Hypocreomycetidae</taxon>
        <taxon>Glomerellales</taxon>
        <taxon>Plectosphaerellaceae</taxon>
        <taxon>Plectosphaerella</taxon>
    </lineage>
</organism>
<accession>A0A8K0TVY4</accession>
<keyword evidence="3" id="KW-1185">Reference proteome</keyword>
<name>A0A8K0TVY4_9PEZI</name>
<gene>
    <name evidence="2" type="ORF">B0T11DRAFT_21336</name>
</gene>
<dbReference type="InterPro" id="IPR022024">
    <property type="entry name" value="DUF3602"/>
</dbReference>
<dbReference type="Proteomes" id="UP000813385">
    <property type="component" value="Unassembled WGS sequence"/>
</dbReference>
<proteinExistence type="predicted"/>
<dbReference type="OrthoDB" id="2537432at2759"/>
<evidence type="ECO:0000256" key="1">
    <source>
        <dbReference type="SAM" id="MobiDB-lite"/>
    </source>
</evidence>
<dbReference type="Pfam" id="PF12223">
    <property type="entry name" value="DUF3602"/>
    <property type="match status" value="1"/>
</dbReference>